<evidence type="ECO:0000256" key="2">
    <source>
        <dbReference type="ARBA" id="ARBA00022490"/>
    </source>
</evidence>
<dbReference type="InterPro" id="IPR012796">
    <property type="entry name" value="Lysidine-tRNA-synth_C"/>
</dbReference>
<dbReference type="Proteomes" id="UP000249013">
    <property type="component" value="Chromosome 1"/>
</dbReference>
<feature type="transmembrane region" description="Helical" evidence="9">
    <location>
        <begin position="21"/>
        <end position="41"/>
    </location>
</feature>
<dbReference type="InterPro" id="IPR012094">
    <property type="entry name" value="tRNA_Ile_lys_synt"/>
</dbReference>
<evidence type="ECO:0000313" key="13">
    <source>
        <dbReference type="EMBL" id="SQG78300.1"/>
    </source>
</evidence>
<dbReference type="SUPFAM" id="SSF56037">
    <property type="entry name" value="PheT/TilS domain"/>
    <property type="match status" value="1"/>
</dbReference>
<dbReference type="EMBL" id="LQOF01000028">
    <property type="protein sequence ID" value="KXT73118.1"/>
    <property type="molecule type" value="Genomic_DNA"/>
</dbReference>
<dbReference type="PANTHER" id="PTHR43033">
    <property type="entry name" value="TRNA(ILE)-LYSIDINE SYNTHASE-RELATED"/>
    <property type="match status" value="1"/>
</dbReference>
<dbReference type="GO" id="GO:0005524">
    <property type="term" value="F:ATP binding"/>
    <property type="evidence" value="ECO:0007669"/>
    <property type="project" value="UniProtKB-UniRule"/>
</dbReference>
<dbReference type="PANTHER" id="PTHR43033:SF1">
    <property type="entry name" value="TRNA(ILE)-LYSIDINE SYNTHASE-RELATED"/>
    <property type="match status" value="1"/>
</dbReference>
<keyword evidence="3 8" id="KW-0436">Ligase</keyword>
<feature type="binding site" evidence="8">
    <location>
        <begin position="26"/>
        <end position="31"/>
    </location>
    <ligand>
        <name>ATP</name>
        <dbReference type="ChEBI" id="CHEBI:30616"/>
    </ligand>
</feature>
<evidence type="ECO:0000256" key="5">
    <source>
        <dbReference type="ARBA" id="ARBA00022741"/>
    </source>
</evidence>
<organism evidence="12 15">
    <name type="scientific">Streptococcus gallolyticus</name>
    <dbReference type="NCBI Taxonomy" id="315405"/>
    <lineage>
        <taxon>Bacteria</taxon>
        <taxon>Bacillati</taxon>
        <taxon>Bacillota</taxon>
        <taxon>Bacilli</taxon>
        <taxon>Lactobacillales</taxon>
        <taxon>Streptococcaceae</taxon>
        <taxon>Streptococcus</taxon>
    </lineage>
</organism>
<keyword evidence="2 8" id="KW-0963">Cytoplasm</keyword>
<comment type="function">
    <text evidence="8">Ligates lysine onto the cytidine present at position 34 of the AUA codon-specific tRNA(Ile) that contains the anticodon CAU, in an ATP-dependent manner. Cytidine is converted to lysidine, thus changing the amino acid specificity of the tRNA from methionine to isoleucine.</text>
</comment>
<gene>
    <name evidence="8 13" type="primary">tilS</name>
    <name evidence="13" type="ORF">NCTC13773_00012</name>
    <name evidence="11" type="ORF">SGADD02_00378</name>
    <name evidence="12" type="ORF">SGADD03_00747</name>
</gene>
<dbReference type="HAMAP" id="MF_01161">
    <property type="entry name" value="tRNA_Ile_lys_synt"/>
    <property type="match status" value="1"/>
</dbReference>
<comment type="subcellular location">
    <subcellularLocation>
        <location evidence="1 8">Cytoplasm</location>
    </subcellularLocation>
</comment>
<keyword evidence="6 8" id="KW-0067">ATP-binding</keyword>
<evidence type="ECO:0000313" key="16">
    <source>
        <dbReference type="Proteomes" id="UP000249013"/>
    </source>
</evidence>
<evidence type="ECO:0000313" key="15">
    <source>
        <dbReference type="Proteomes" id="UP000071927"/>
    </source>
</evidence>
<dbReference type="InterPro" id="IPR011063">
    <property type="entry name" value="TilS/TtcA_N"/>
</dbReference>
<dbReference type="EC" id="6.3.4.19" evidence="8"/>
<evidence type="ECO:0000256" key="8">
    <source>
        <dbReference type="HAMAP-Rule" id="MF_01161"/>
    </source>
</evidence>
<evidence type="ECO:0000313" key="14">
    <source>
        <dbReference type="Proteomes" id="UP000070198"/>
    </source>
</evidence>
<keyword evidence="4 8" id="KW-0819">tRNA processing</keyword>
<dbReference type="SMART" id="SM00977">
    <property type="entry name" value="TilS_C"/>
    <property type="match status" value="1"/>
</dbReference>
<accession>A0A139R3V4</accession>
<dbReference type="SUPFAM" id="SSF52402">
    <property type="entry name" value="Adenine nucleotide alpha hydrolases-like"/>
    <property type="match status" value="1"/>
</dbReference>
<dbReference type="EMBL" id="LQXV01000146">
    <property type="protein sequence ID" value="KXU09509.1"/>
    <property type="molecule type" value="Genomic_DNA"/>
</dbReference>
<name>A0A139R3V4_9STRE</name>
<evidence type="ECO:0000313" key="12">
    <source>
        <dbReference type="EMBL" id="KXU09509.1"/>
    </source>
</evidence>
<dbReference type="RefSeq" id="WP_061458235.1">
    <property type="nucleotide sequence ID" value="NZ_KQ968744.1"/>
</dbReference>
<reference evidence="13 16" key="2">
    <citation type="submission" date="2018-06" db="EMBL/GenBank/DDBJ databases">
        <authorList>
            <consortium name="Pathogen Informatics"/>
            <person name="Doyle S."/>
        </authorList>
    </citation>
    <scope>NUCLEOTIDE SEQUENCE [LARGE SCALE GENOMIC DNA]</scope>
    <source>
        <strain evidence="13 16">NCTC13773</strain>
    </source>
</reference>
<comment type="catalytic activity">
    <reaction evidence="7 8">
        <text>cytidine(34) in tRNA(Ile2) + L-lysine + ATP = lysidine(34) in tRNA(Ile2) + AMP + diphosphate + H(+)</text>
        <dbReference type="Rhea" id="RHEA:43744"/>
        <dbReference type="Rhea" id="RHEA-COMP:10625"/>
        <dbReference type="Rhea" id="RHEA-COMP:10670"/>
        <dbReference type="ChEBI" id="CHEBI:15378"/>
        <dbReference type="ChEBI" id="CHEBI:30616"/>
        <dbReference type="ChEBI" id="CHEBI:32551"/>
        <dbReference type="ChEBI" id="CHEBI:33019"/>
        <dbReference type="ChEBI" id="CHEBI:82748"/>
        <dbReference type="ChEBI" id="CHEBI:83665"/>
        <dbReference type="ChEBI" id="CHEBI:456215"/>
        <dbReference type="EC" id="6.3.4.19"/>
    </reaction>
</comment>
<keyword evidence="5 8" id="KW-0547">Nucleotide-binding</keyword>
<evidence type="ECO:0000259" key="10">
    <source>
        <dbReference type="SMART" id="SM00977"/>
    </source>
</evidence>
<comment type="domain">
    <text evidence="8">The N-terminal region contains the highly conserved SGGXDS motif, predicted to be a P-loop motif involved in ATP binding.</text>
</comment>
<dbReference type="AlphaFoldDB" id="A0A139R3V4"/>
<dbReference type="CDD" id="cd01992">
    <property type="entry name" value="TilS_N"/>
    <property type="match status" value="1"/>
</dbReference>
<dbReference type="GO" id="GO:0032267">
    <property type="term" value="F:tRNA(Ile)-lysidine synthase activity"/>
    <property type="evidence" value="ECO:0007669"/>
    <property type="project" value="UniProtKB-EC"/>
</dbReference>
<dbReference type="PATRIC" id="fig|315405.11.peg.410"/>
<dbReference type="NCBIfam" id="TIGR02433">
    <property type="entry name" value="lysidine_TilS_C"/>
    <property type="match status" value="1"/>
</dbReference>
<dbReference type="GO" id="GO:0005737">
    <property type="term" value="C:cytoplasm"/>
    <property type="evidence" value="ECO:0007669"/>
    <property type="project" value="UniProtKB-SubCell"/>
</dbReference>
<dbReference type="GO" id="GO:0006400">
    <property type="term" value="P:tRNA modification"/>
    <property type="evidence" value="ECO:0007669"/>
    <property type="project" value="UniProtKB-UniRule"/>
</dbReference>
<comment type="similarity">
    <text evidence="8">Belongs to the tRNA(Ile)-lysidine synthase family.</text>
</comment>
<evidence type="ECO:0000256" key="1">
    <source>
        <dbReference type="ARBA" id="ARBA00004496"/>
    </source>
</evidence>
<dbReference type="Gene3D" id="3.40.50.620">
    <property type="entry name" value="HUPs"/>
    <property type="match status" value="1"/>
</dbReference>
<evidence type="ECO:0000256" key="9">
    <source>
        <dbReference type="SAM" id="Phobius"/>
    </source>
</evidence>
<dbReference type="Pfam" id="PF01171">
    <property type="entry name" value="ATP_bind_3"/>
    <property type="match status" value="1"/>
</dbReference>
<evidence type="ECO:0000313" key="11">
    <source>
        <dbReference type="EMBL" id="KXT73118.1"/>
    </source>
</evidence>
<dbReference type="Proteomes" id="UP000070198">
    <property type="component" value="Unassembled WGS sequence"/>
</dbReference>
<proteinExistence type="inferred from homology"/>
<dbReference type="Proteomes" id="UP000071927">
    <property type="component" value="Unassembled WGS sequence"/>
</dbReference>
<evidence type="ECO:0000256" key="7">
    <source>
        <dbReference type="ARBA" id="ARBA00048539"/>
    </source>
</evidence>
<evidence type="ECO:0000256" key="6">
    <source>
        <dbReference type="ARBA" id="ARBA00022840"/>
    </source>
</evidence>
<evidence type="ECO:0000256" key="4">
    <source>
        <dbReference type="ARBA" id="ARBA00022694"/>
    </source>
</evidence>
<keyword evidence="9" id="KW-1133">Transmembrane helix</keyword>
<keyword evidence="9" id="KW-0812">Transmembrane</keyword>
<sequence>MYDNIFKEIQKKAYFAKHKKVLIAVSGGVDSMNLLHFLYIYRDKLEIEIGIAHINHKQRQESEMEEAYLCEWAEKHQIPIYVDYFSGIFSEKAARDFRYQFFKKIMVEKNYTAVVTAHHADDQAETIFMRFLRGSRLRHLSGMQAVSSFGTGELIRPFLTIPKKDLPEIFHFEDDSNQSLDYLRNRIRNQYLPSLEKENPKFRQALQYLGQESRQLFQAIQDLTAEIDVTDCSQFLAQTTAVQTVLFQNYLEEFPDLQVSHGQFNEMLQLLRNKANLVYQIKGNYWLKKDYQSFQITKIRPKTDRESAEKVLEYDSIVKYGQYRFQFKNKDRDGIPVYSSHPILLRQRQAGDSIDFGTFSKKLRRLFIDEKIPIQERTDAIIGEQDKKIIFVLVGGKTYLRKPSKHDIMEGKLYIEKIRNR</sequence>
<dbReference type="NCBIfam" id="TIGR02432">
    <property type="entry name" value="lysidine_TilS_N"/>
    <property type="match status" value="1"/>
</dbReference>
<keyword evidence="9" id="KW-0472">Membrane</keyword>
<protein>
    <recommendedName>
        <fullName evidence="8">tRNA(Ile)-lysidine synthase</fullName>
        <ecNumber evidence="8">6.3.4.19</ecNumber>
    </recommendedName>
    <alternativeName>
        <fullName evidence="8">tRNA(Ile)-2-lysyl-cytidine synthase</fullName>
    </alternativeName>
    <alternativeName>
        <fullName evidence="8">tRNA(Ile)-lysidine synthetase</fullName>
    </alternativeName>
</protein>
<reference evidence="14 15" key="1">
    <citation type="submission" date="2016-01" db="EMBL/GenBank/DDBJ databases">
        <title>Highly variable Streptococcus oralis are common among viridans streptococci isolated from primates.</title>
        <authorList>
            <person name="Denapaite D."/>
            <person name="Rieger M."/>
            <person name="Koendgen S."/>
            <person name="Brueckner R."/>
            <person name="Ochigava I."/>
            <person name="Kappeler P."/>
            <person name="Maetz-Rensing K."/>
            <person name="Leendertz F."/>
            <person name="Hakenbeck R."/>
        </authorList>
    </citation>
    <scope>NUCLEOTIDE SEQUENCE [LARGE SCALE GENOMIC DNA]</scope>
    <source>
        <strain evidence="11 14">DD02</strain>
        <strain evidence="12 15">DD03</strain>
    </source>
</reference>
<dbReference type="EMBL" id="LS483409">
    <property type="protein sequence ID" value="SQG78300.1"/>
    <property type="molecule type" value="Genomic_DNA"/>
</dbReference>
<evidence type="ECO:0000256" key="3">
    <source>
        <dbReference type="ARBA" id="ARBA00022598"/>
    </source>
</evidence>
<dbReference type="InterPro" id="IPR012795">
    <property type="entry name" value="tRNA_Ile_lys_synt_N"/>
</dbReference>
<feature type="domain" description="Lysidine-tRNA(Ile) synthetase C-terminal" evidence="10">
    <location>
        <begin position="343"/>
        <end position="402"/>
    </location>
</feature>
<dbReference type="InterPro" id="IPR014729">
    <property type="entry name" value="Rossmann-like_a/b/a_fold"/>
</dbReference>